<evidence type="ECO:0000256" key="2">
    <source>
        <dbReference type="ARBA" id="ARBA00022795"/>
    </source>
</evidence>
<dbReference type="Pfam" id="PF02623">
    <property type="entry name" value="FliW"/>
    <property type="match status" value="1"/>
</dbReference>
<keyword evidence="1 4" id="KW-0963">Cytoplasm</keyword>
<sequence>MSNQTITEREVQLIENEAWSFPNGIPGFPEEKEFVLHPIFNQESFFILQSKEKEEVAFIVTNPFEFYQDYDFTLDENSLAVLELINEEDVVVLVIVTLRDSLENSTVNLQAPIILNKRNYKGKQVILNNSPYRTRHNIITKQK</sequence>
<comment type="caution">
    <text evidence="5">The sequence shown here is derived from an EMBL/GenBank/DDBJ whole genome shotgun (WGS) entry which is preliminary data.</text>
</comment>
<evidence type="ECO:0000256" key="4">
    <source>
        <dbReference type="HAMAP-Rule" id="MF_01185"/>
    </source>
</evidence>
<dbReference type="GO" id="GO:0044780">
    <property type="term" value="P:bacterial-type flagellum assembly"/>
    <property type="evidence" value="ECO:0007669"/>
    <property type="project" value="UniProtKB-UniRule"/>
</dbReference>
<comment type="subunit">
    <text evidence="4">Interacts with translational regulator CsrA and flagellin(s).</text>
</comment>
<dbReference type="RefSeq" id="WP_190998040.1">
    <property type="nucleotide sequence ID" value="NZ_JACXSI010000019.1"/>
</dbReference>
<keyword evidence="3 4" id="KW-0810">Translation regulation</keyword>
<keyword evidence="4" id="KW-0143">Chaperone</keyword>
<keyword evidence="5" id="KW-0966">Cell projection</keyword>
<keyword evidence="2 4" id="KW-1005">Bacterial flagellum biogenesis</keyword>
<protein>
    <recommendedName>
        <fullName evidence="4">Flagellar assembly factor FliW</fullName>
    </recommendedName>
</protein>
<dbReference type="PANTHER" id="PTHR39190">
    <property type="entry name" value="FLAGELLAR ASSEMBLY FACTOR FLIW"/>
    <property type="match status" value="1"/>
</dbReference>
<dbReference type="HAMAP" id="MF_01185">
    <property type="entry name" value="FliW"/>
    <property type="match status" value="1"/>
</dbReference>
<evidence type="ECO:0000313" key="6">
    <source>
        <dbReference type="Proteomes" id="UP000602076"/>
    </source>
</evidence>
<name>A0A927CVW6_9BACI</name>
<evidence type="ECO:0000256" key="1">
    <source>
        <dbReference type="ARBA" id="ARBA00022490"/>
    </source>
</evidence>
<comment type="similarity">
    <text evidence="4">Belongs to the FliW family.</text>
</comment>
<dbReference type="InterPro" id="IPR024046">
    <property type="entry name" value="Flagellar_assmbl_FliW_dom_sf"/>
</dbReference>
<dbReference type="InterPro" id="IPR003775">
    <property type="entry name" value="Flagellar_assembly_factor_FliW"/>
</dbReference>
<reference evidence="5" key="1">
    <citation type="submission" date="2020-09" db="EMBL/GenBank/DDBJ databases">
        <title>Bacillus faecalis sp. nov., a moderately halophilic bacterium isolated from cow faeces.</title>
        <authorList>
            <person name="Jiang L."/>
            <person name="Lee J."/>
        </authorList>
    </citation>
    <scope>NUCLEOTIDE SEQUENCE</scope>
    <source>
        <strain evidence="5">AGMB 02131</strain>
    </source>
</reference>
<evidence type="ECO:0000256" key="3">
    <source>
        <dbReference type="ARBA" id="ARBA00022845"/>
    </source>
</evidence>
<gene>
    <name evidence="4" type="primary">fliW</name>
    <name evidence="5" type="ORF">IEO70_08960</name>
</gene>
<comment type="function">
    <text evidence="4">Acts as an anti-CsrA protein, binds CsrA and prevents it from repressing translation of its target genes, one of which is flagellin. Binds to flagellin and participates in the assembly of the flagellum.</text>
</comment>
<keyword evidence="5" id="KW-0969">Cilium</keyword>
<dbReference type="Proteomes" id="UP000602076">
    <property type="component" value="Unassembled WGS sequence"/>
</dbReference>
<dbReference type="GO" id="GO:0005737">
    <property type="term" value="C:cytoplasm"/>
    <property type="evidence" value="ECO:0007669"/>
    <property type="project" value="UniProtKB-SubCell"/>
</dbReference>
<dbReference type="NCBIfam" id="NF009793">
    <property type="entry name" value="PRK13285.1-1"/>
    <property type="match status" value="1"/>
</dbReference>
<dbReference type="AlphaFoldDB" id="A0A927CVW6"/>
<organism evidence="5 6">
    <name type="scientific">Peribacillus faecalis</name>
    <dbReference type="NCBI Taxonomy" id="2772559"/>
    <lineage>
        <taxon>Bacteria</taxon>
        <taxon>Bacillati</taxon>
        <taxon>Bacillota</taxon>
        <taxon>Bacilli</taxon>
        <taxon>Bacillales</taxon>
        <taxon>Bacillaceae</taxon>
        <taxon>Peribacillus</taxon>
    </lineage>
</organism>
<dbReference type="GO" id="GO:0006417">
    <property type="term" value="P:regulation of translation"/>
    <property type="evidence" value="ECO:0007669"/>
    <property type="project" value="UniProtKB-KW"/>
</dbReference>
<proteinExistence type="inferred from homology"/>
<comment type="subcellular location">
    <subcellularLocation>
        <location evidence="4">Cytoplasm</location>
    </subcellularLocation>
</comment>
<keyword evidence="5" id="KW-0282">Flagellum</keyword>
<keyword evidence="6" id="KW-1185">Reference proteome</keyword>
<dbReference type="Gene3D" id="2.30.290.10">
    <property type="entry name" value="BH3618-like"/>
    <property type="match status" value="1"/>
</dbReference>
<accession>A0A927CVW6</accession>
<dbReference type="EMBL" id="JACXSI010000019">
    <property type="protein sequence ID" value="MBD3108496.1"/>
    <property type="molecule type" value="Genomic_DNA"/>
</dbReference>
<dbReference type="PANTHER" id="PTHR39190:SF1">
    <property type="entry name" value="FLAGELLAR ASSEMBLY FACTOR FLIW"/>
    <property type="match status" value="1"/>
</dbReference>
<dbReference type="SUPFAM" id="SSF141457">
    <property type="entry name" value="BH3618-like"/>
    <property type="match status" value="1"/>
</dbReference>
<evidence type="ECO:0000313" key="5">
    <source>
        <dbReference type="EMBL" id="MBD3108496.1"/>
    </source>
</evidence>